<protein>
    <submittedName>
        <fullName evidence="4">N-acetyltransferase</fullName>
    </submittedName>
</protein>
<evidence type="ECO:0000256" key="2">
    <source>
        <dbReference type="ARBA" id="ARBA00023315"/>
    </source>
</evidence>
<name>A0A3R5V898_9CLOT</name>
<proteinExistence type="predicted"/>
<dbReference type="RefSeq" id="WP_128213229.1">
    <property type="nucleotide sequence ID" value="NZ_CP025746.1"/>
</dbReference>
<dbReference type="AlphaFoldDB" id="A0A3R5V898"/>
<dbReference type="GO" id="GO:0008080">
    <property type="term" value="F:N-acetyltransferase activity"/>
    <property type="evidence" value="ECO:0007669"/>
    <property type="project" value="TreeGrafter"/>
</dbReference>
<dbReference type="OrthoDB" id="9805924at2"/>
<dbReference type="KEGG" id="cmah:C1I91_12765"/>
<dbReference type="Pfam" id="PF00583">
    <property type="entry name" value="Acetyltransf_1"/>
    <property type="match status" value="1"/>
</dbReference>
<dbReference type="PROSITE" id="PS51186">
    <property type="entry name" value="GNAT"/>
    <property type="match status" value="1"/>
</dbReference>
<feature type="domain" description="N-acetyltransferase" evidence="3">
    <location>
        <begin position="3"/>
        <end position="159"/>
    </location>
</feature>
<gene>
    <name evidence="4" type="ORF">C1I91_12765</name>
</gene>
<reference evidence="4 5" key="1">
    <citation type="submission" date="2018-01" db="EMBL/GenBank/DDBJ databases">
        <title>Genome Sequencing and Assembly of Anaerobacter polyendosporus strain CT4.</title>
        <authorList>
            <person name="Tachaapaikoon C."/>
            <person name="Sutheeworapong S."/>
            <person name="Jenjaroenpun P."/>
            <person name="Wongsurawat T."/>
            <person name="Nookeaw I."/>
            <person name="Cheawchanlertfa P."/>
            <person name="Kosugi A."/>
            <person name="Cheevadhanarak S."/>
            <person name="Ratanakhanokchai K."/>
        </authorList>
    </citation>
    <scope>NUCLEOTIDE SEQUENCE [LARGE SCALE GENOMIC DNA]</scope>
    <source>
        <strain evidence="4 5">CT4</strain>
    </source>
</reference>
<evidence type="ECO:0000313" key="4">
    <source>
        <dbReference type="EMBL" id="QAA32441.1"/>
    </source>
</evidence>
<dbReference type="EMBL" id="CP025746">
    <property type="protein sequence ID" value="QAA32441.1"/>
    <property type="molecule type" value="Genomic_DNA"/>
</dbReference>
<dbReference type="InterPro" id="IPR000182">
    <property type="entry name" value="GNAT_dom"/>
</dbReference>
<dbReference type="Proteomes" id="UP000286268">
    <property type="component" value="Chromosome"/>
</dbReference>
<dbReference type="SUPFAM" id="SSF55729">
    <property type="entry name" value="Acyl-CoA N-acyltransferases (Nat)"/>
    <property type="match status" value="1"/>
</dbReference>
<accession>A0A3R5V898</accession>
<dbReference type="InterPro" id="IPR016181">
    <property type="entry name" value="Acyl_CoA_acyltransferase"/>
</dbReference>
<evidence type="ECO:0000259" key="3">
    <source>
        <dbReference type="PROSITE" id="PS51186"/>
    </source>
</evidence>
<keyword evidence="5" id="KW-1185">Reference proteome</keyword>
<dbReference type="CDD" id="cd04301">
    <property type="entry name" value="NAT_SF"/>
    <property type="match status" value="1"/>
</dbReference>
<dbReference type="InterPro" id="IPR051016">
    <property type="entry name" value="Diverse_Substrate_AcTransf"/>
</dbReference>
<dbReference type="Gene3D" id="3.40.630.30">
    <property type="match status" value="1"/>
</dbReference>
<dbReference type="PANTHER" id="PTHR10545:SF29">
    <property type="entry name" value="GH14572P-RELATED"/>
    <property type="match status" value="1"/>
</dbReference>
<keyword evidence="2" id="KW-0012">Acyltransferase</keyword>
<dbReference type="PANTHER" id="PTHR10545">
    <property type="entry name" value="DIAMINE N-ACETYLTRANSFERASE"/>
    <property type="match status" value="1"/>
</dbReference>
<keyword evidence="1 4" id="KW-0808">Transferase</keyword>
<sequence>MSNKIRQAIESDYFELNELVKEVHKLHYKNRPDVYVDANTPLDKAHFIQLINDTKTKVSVVEDSSSKQLVAYSIVTIMTPRSIPILKASSFAYIDAFSVKKTSQKNGLGTLLFNHILEYAEAEAVSSIQLVVWEFNKDAIKFYEKMGLTTRNRRMELML</sequence>
<organism evidence="4 5">
    <name type="scientific">Clostridium manihotivorum</name>
    <dbReference type="NCBI Taxonomy" id="2320868"/>
    <lineage>
        <taxon>Bacteria</taxon>
        <taxon>Bacillati</taxon>
        <taxon>Bacillota</taxon>
        <taxon>Clostridia</taxon>
        <taxon>Eubacteriales</taxon>
        <taxon>Clostridiaceae</taxon>
        <taxon>Clostridium</taxon>
    </lineage>
</organism>
<evidence type="ECO:0000313" key="5">
    <source>
        <dbReference type="Proteomes" id="UP000286268"/>
    </source>
</evidence>
<evidence type="ECO:0000256" key="1">
    <source>
        <dbReference type="ARBA" id="ARBA00022679"/>
    </source>
</evidence>